<dbReference type="InterPro" id="IPR000228">
    <property type="entry name" value="RNA3'_term_phos_cyc"/>
</dbReference>
<dbReference type="STRING" id="1429043.X474_03550"/>
<dbReference type="Pfam" id="PF05189">
    <property type="entry name" value="RTC_insert"/>
    <property type="match status" value="1"/>
</dbReference>
<comment type="caution">
    <text evidence="5">The sequence shown here is derived from an EMBL/GenBank/DDBJ whole genome shotgun (WGS) entry which is preliminary data.</text>
</comment>
<accession>A0A0D2K125</accession>
<dbReference type="Proteomes" id="UP000032233">
    <property type="component" value="Unassembled WGS sequence"/>
</dbReference>
<dbReference type="GO" id="GO:0006396">
    <property type="term" value="P:RNA processing"/>
    <property type="evidence" value="ECO:0007669"/>
    <property type="project" value="InterPro"/>
</dbReference>
<evidence type="ECO:0000256" key="2">
    <source>
        <dbReference type="ARBA" id="ARBA00024481"/>
    </source>
</evidence>
<comment type="catalytic activity">
    <reaction evidence="2">
        <text>a 3'-end 3'-phospho-ribonucleotide-RNA + ATP = a 3'-end 2',3'-cyclophospho-ribonucleotide-RNA + AMP + diphosphate</text>
        <dbReference type="Rhea" id="RHEA:23976"/>
        <dbReference type="Rhea" id="RHEA-COMP:10463"/>
        <dbReference type="Rhea" id="RHEA-COMP:10464"/>
        <dbReference type="ChEBI" id="CHEBI:30616"/>
        <dbReference type="ChEBI" id="CHEBI:33019"/>
        <dbReference type="ChEBI" id="CHEBI:83062"/>
        <dbReference type="ChEBI" id="CHEBI:83064"/>
        <dbReference type="ChEBI" id="CHEBI:456215"/>
        <dbReference type="EC" id="6.5.1.4"/>
    </reaction>
</comment>
<feature type="domain" description="RNA 3'-terminal phosphate cyclase" evidence="3">
    <location>
        <begin position="15"/>
        <end position="326"/>
    </location>
</feature>
<dbReference type="InParanoid" id="A0A0D2K125"/>
<dbReference type="Gene3D" id="3.30.360.20">
    <property type="entry name" value="RNA 3'-terminal phosphate cyclase, insert domain"/>
    <property type="match status" value="1"/>
</dbReference>
<dbReference type="InterPro" id="IPR013791">
    <property type="entry name" value="RNA3'-term_phos_cycl_insert"/>
</dbReference>
<protein>
    <recommendedName>
        <fullName evidence="1">RNA 3'-terminal-phosphate cyclase (ATP)</fullName>
        <ecNumber evidence="1">6.5.1.4</ecNumber>
    </recommendedName>
</protein>
<evidence type="ECO:0000259" key="4">
    <source>
        <dbReference type="Pfam" id="PF05189"/>
    </source>
</evidence>
<dbReference type="InterPro" id="IPR013792">
    <property type="entry name" value="RNA3'P_cycl/enolpyr_Trfase_a/b"/>
</dbReference>
<dbReference type="Pfam" id="PF01137">
    <property type="entry name" value="RTC"/>
    <property type="match status" value="1"/>
</dbReference>
<dbReference type="Gene3D" id="3.65.10.20">
    <property type="entry name" value="RNA 3'-terminal phosphate cyclase domain"/>
    <property type="match status" value="1"/>
</dbReference>
<gene>
    <name evidence="5" type="ORF">X474_03550</name>
</gene>
<dbReference type="FunCoup" id="A0A0D2K125">
    <property type="interactions" value="333"/>
</dbReference>
<feature type="domain" description="RNA 3'-terminal phosphate cyclase insert" evidence="4">
    <location>
        <begin position="200"/>
        <end position="281"/>
    </location>
</feature>
<dbReference type="InterPro" id="IPR037136">
    <property type="entry name" value="RNA3'_phos_cyclase_dom_sf"/>
</dbReference>
<dbReference type="InterPro" id="IPR036553">
    <property type="entry name" value="RPTC_insert"/>
</dbReference>
<dbReference type="RefSeq" id="WP_044346723.1">
    <property type="nucleotide sequence ID" value="NZ_AZAC01000003.1"/>
</dbReference>
<dbReference type="EMBL" id="AZAC01000003">
    <property type="protein sequence ID" value="KIX15400.1"/>
    <property type="molecule type" value="Genomic_DNA"/>
</dbReference>
<dbReference type="SUPFAM" id="SSF55205">
    <property type="entry name" value="EPT/RTPC-like"/>
    <property type="match status" value="1"/>
</dbReference>
<keyword evidence="6" id="KW-1185">Reference proteome</keyword>
<reference evidence="5 6" key="1">
    <citation type="submission" date="2013-11" db="EMBL/GenBank/DDBJ databases">
        <title>Metagenomic analysis of a methanogenic consortium involved in long chain n-alkane degradation.</title>
        <authorList>
            <person name="Davidova I.A."/>
            <person name="Callaghan A.V."/>
            <person name="Wawrik B."/>
            <person name="Pruitt S."/>
            <person name="Marks C."/>
            <person name="Duncan K.E."/>
            <person name="Suflita J.M."/>
        </authorList>
    </citation>
    <scope>NUCLEOTIDE SEQUENCE [LARGE SCALE GENOMIC DNA]</scope>
    <source>
        <strain evidence="5 6">SPR</strain>
    </source>
</reference>
<dbReference type="AlphaFoldDB" id="A0A0D2K125"/>
<dbReference type="PANTHER" id="PTHR11096">
    <property type="entry name" value="RNA 3' TERMINAL PHOSPHATE CYCLASE"/>
    <property type="match status" value="1"/>
</dbReference>
<evidence type="ECO:0000313" key="5">
    <source>
        <dbReference type="EMBL" id="KIX15400.1"/>
    </source>
</evidence>
<dbReference type="GO" id="GO:0003963">
    <property type="term" value="F:RNA-3'-phosphate cyclase activity"/>
    <property type="evidence" value="ECO:0007669"/>
    <property type="project" value="UniProtKB-EC"/>
</dbReference>
<evidence type="ECO:0000256" key="1">
    <source>
        <dbReference type="ARBA" id="ARBA00012725"/>
    </source>
</evidence>
<dbReference type="EC" id="6.5.1.4" evidence="1"/>
<evidence type="ECO:0000259" key="3">
    <source>
        <dbReference type="Pfam" id="PF01137"/>
    </source>
</evidence>
<name>A0A0D2K125_9BACT</name>
<sequence>MAPSVTIPQAGQGRNQGLITALSLSIISGQNLQLEGLVNDNPRSKPGLGPGGYTAAMAAAEICRGETNAEPGATRLEFKPGDVVSGDYTFDVAQLRPNAAPVSMVLFPLVLPLASADEPSSVFINGGTHVLGGMTSDVLTHIMAPNWRSLGLDLRYTEISPGFFPEGNGEAELSVEPCQTIKPLVSQEPFRPLRLGVQILTSGLPVHLAEQAQEGAKDRLKLHGLTAETRIRRARGGVGMSLLVWAQGQDLRVGFTALGYKGGRPEALANSAVEAMVEFIKSGAAVPAQIAAQLSTTLACAQGLSRFTVDKKTPALKAAIQTIEALQPGCTKMHQLRPSSPIEVRIDGFGLH</sequence>
<dbReference type="PANTHER" id="PTHR11096:SF0">
    <property type="entry name" value="RNA 3'-TERMINAL PHOSPHATE CYCLASE"/>
    <property type="match status" value="1"/>
</dbReference>
<dbReference type="InterPro" id="IPR023797">
    <property type="entry name" value="RNA3'_phos_cyclase_dom"/>
</dbReference>
<dbReference type="SUPFAM" id="SSF52913">
    <property type="entry name" value="RNA 3'-terminal phosphate cyclase, RPTC, insert domain"/>
    <property type="match status" value="1"/>
</dbReference>
<organism evidence="5 6">
    <name type="scientific">Dethiosulfatarculus sandiegensis</name>
    <dbReference type="NCBI Taxonomy" id="1429043"/>
    <lineage>
        <taxon>Bacteria</taxon>
        <taxon>Pseudomonadati</taxon>
        <taxon>Thermodesulfobacteriota</taxon>
        <taxon>Desulfarculia</taxon>
        <taxon>Desulfarculales</taxon>
        <taxon>Desulfarculaceae</taxon>
        <taxon>Dethiosulfatarculus</taxon>
    </lineage>
</organism>
<evidence type="ECO:0000313" key="6">
    <source>
        <dbReference type="Proteomes" id="UP000032233"/>
    </source>
</evidence>
<proteinExistence type="predicted"/>